<name>A0A9P0G649_9CUCU</name>
<proteinExistence type="predicted"/>
<accession>A0A9P0G649</accession>
<dbReference type="AlphaFoldDB" id="A0A9P0G649"/>
<sequence>MAKAGSSGLGPELGNHRKRKESLDSTSSHPAGDIPVVGQRGMAELSEGAAPPEDQQNWRAFYEHPLTAATTAMLNIGGGAEDQSTAMGLIYEYYKLPDSKDKLADIWS</sequence>
<evidence type="ECO:0000313" key="2">
    <source>
        <dbReference type="EMBL" id="CAH1103504.1"/>
    </source>
</evidence>
<dbReference type="EMBL" id="OV651826">
    <property type="protein sequence ID" value="CAH1103504.1"/>
    <property type="molecule type" value="Genomic_DNA"/>
</dbReference>
<protein>
    <submittedName>
        <fullName evidence="2">Uncharacterized protein</fullName>
    </submittedName>
</protein>
<dbReference type="Proteomes" id="UP001153636">
    <property type="component" value="Chromosome 14"/>
</dbReference>
<evidence type="ECO:0000313" key="3">
    <source>
        <dbReference type="Proteomes" id="UP001153636"/>
    </source>
</evidence>
<dbReference type="OrthoDB" id="7680836at2759"/>
<reference evidence="2" key="1">
    <citation type="submission" date="2022-01" db="EMBL/GenBank/DDBJ databases">
        <authorList>
            <person name="King R."/>
        </authorList>
    </citation>
    <scope>NUCLEOTIDE SEQUENCE</scope>
</reference>
<evidence type="ECO:0000256" key="1">
    <source>
        <dbReference type="SAM" id="MobiDB-lite"/>
    </source>
</evidence>
<gene>
    <name evidence="2" type="ORF">PSYICH_LOCUS4619</name>
</gene>
<organism evidence="2 3">
    <name type="scientific">Psylliodes chrysocephalus</name>
    <dbReference type="NCBI Taxonomy" id="3402493"/>
    <lineage>
        <taxon>Eukaryota</taxon>
        <taxon>Metazoa</taxon>
        <taxon>Ecdysozoa</taxon>
        <taxon>Arthropoda</taxon>
        <taxon>Hexapoda</taxon>
        <taxon>Insecta</taxon>
        <taxon>Pterygota</taxon>
        <taxon>Neoptera</taxon>
        <taxon>Endopterygota</taxon>
        <taxon>Coleoptera</taxon>
        <taxon>Polyphaga</taxon>
        <taxon>Cucujiformia</taxon>
        <taxon>Chrysomeloidea</taxon>
        <taxon>Chrysomelidae</taxon>
        <taxon>Galerucinae</taxon>
        <taxon>Alticini</taxon>
        <taxon>Psylliodes</taxon>
    </lineage>
</organism>
<feature type="region of interest" description="Disordered" evidence="1">
    <location>
        <begin position="1"/>
        <end position="59"/>
    </location>
</feature>
<keyword evidence="3" id="KW-1185">Reference proteome</keyword>